<dbReference type="GO" id="GO:0005886">
    <property type="term" value="C:plasma membrane"/>
    <property type="evidence" value="ECO:0007669"/>
    <property type="project" value="TreeGrafter"/>
</dbReference>
<evidence type="ECO:0000256" key="1">
    <source>
        <dbReference type="SAM" id="MobiDB-lite"/>
    </source>
</evidence>
<organism evidence="2 3">
    <name type="scientific">Acidiphilium cryptum (strain JF-5)</name>
    <dbReference type="NCBI Taxonomy" id="349163"/>
    <lineage>
        <taxon>Bacteria</taxon>
        <taxon>Pseudomonadati</taxon>
        <taxon>Pseudomonadota</taxon>
        <taxon>Alphaproteobacteria</taxon>
        <taxon>Acetobacterales</taxon>
        <taxon>Acidocellaceae</taxon>
        <taxon>Acidiphilium</taxon>
    </lineage>
</organism>
<dbReference type="PANTHER" id="PTHR30050:SF5">
    <property type="entry name" value="DNAA REGULATORY INACTIVATOR HDA"/>
    <property type="match status" value="1"/>
</dbReference>
<dbReference type="AlphaFoldDB" id="A5G1J4"/>
<dbReference type="InterPro" id="IPR027417">
    <property type="entry name" value="P-loop_NTPase"/>
</dbReference>
<protein>
    <submittedName>
        <fullName evidence="2">ATPase involved in DNA replication initiation-like protein</fullName>
    </submittedName>
</protein>
<dbReference type="KEGG" id="acr:Acry_2535"/>
<dbReference type="SUPFAM" id="SSF52540">
    <property type="entry name" value="P-loop containing nucleoside triphosphate hydrolases"/>
    <property type="match status" value="1"/>
</dbReference>
<gene>
    <name evidence="2" type="ordered locus">Acry_2535</name>
</gene>
<evidence type="ECO:0000313" key="2">
    <source>
        <dbReference type="EMBL" id="ABQ31726.1"/>
    </source>
</evidence>
<accession>A5G1J4</accession>
<sequence length="247" mass="26671">MRSAGYEPRQMALPFDEPERFALADFIEAASNAAARAALAAPGDWVNRRLVLWGEAGSGKSHLAWIWAARTCATRLDAARLRTPASPGGAPLLIEDIDAAAAPLALFATLERATQAAVPVLMTCRTPPARLPVEPPDLASRLRASLTIRIEPAEPELLDALLHRLAAARQMSLPPALHQFLLTRLPRRPAVLREAIARLDRYALALGTAPSRRLAERLLDELADPEENDLEPPPPAEAPPAAIMSLL</sequence>
<dbReference type="HOGENOM" id="CLU_072265_0_0_5"/>
<feature type="region of interest" description="Disordered" evidence="1">
    <location>
        <begin position="224"/>
        <end position="247"/>
    </location>
</feature>
<dbReference type="EMBL" id="CP000697">
    <property type="protein sequence ID" value="ABQ31726.1"/>
    <property type="molecule type" value="Genomic_DNA"/>
</dbReference>
<dbReference type="eggNOG" id="COG0593">
    <property type="taxonomic scope" value="Bacteria"/>
</dbReference>
<reference evidence="2 3" key="1">
    <citation type="submission" date="2007-05" db="EMBL/GenBank/DDBJ databases">
        <title>Complete sequence of chromosome of Acidiphilium cryptum JF-5.</title>
        <authorList>
            <consortium name="US DOE Joint Genome Institute"/>
            <person name="Copeland A."/>
            <person name="Lucas S."/>
            <person name="Lapidus A."/>
            <person name="Barry K."/>
            <person name="Detter J.C."/>
            <person name="Glavina del Rio T."/>
            <person name="Hammon N."/>
            <person name="Israni S."/>
            <person name="Dalin E."/>
            <person name="Tice H."/>
            <person name="Pitluck S."/>
            <person name="Sims D."/>
            <person name="Brettin T."/>
            <person name="Bruce D."/>
            <person name="Han C."/>
            <person name="Schmutz J."/>
            <person name="Larimer F."/>
            <person name="Land M."/>
            <person name="Hauser L."/>
            <person name="Kyrpides N."/>
            <person name="Kim E."/>
            <person name="Magnuson T."/>
            <person name="Richardson P."/>
        </authorList>
    </citation>
    <scope>NUCLEOTIDE SEQUENCE [LARGE SCALE GENOMIC DNA]</scope>
    <source>
        <strain evidence="2 3">JF-5</strain>
    </source>
</reference>
<dbReference type="Gene3D" id="1.10.8.60">
    <property type="match status" value="1"/>
</dbReference>
<keyword evidence="3" id="KW-1185">Reference proteome</keyword>
<dbReference type="GO" id="GO:0006270">
    <property type="term" value="P:DNA replication initiation"/>
    <property type="evidence" value="ECO:0007669"/>
    <property type="project" value="TreeGrafter"/>
</dbReference>
<proteinExistence type="predicted"/>
<evidence type="ECO:0000313" key="3">
    <source>
        <dbReference type="Proteomes" id="UP000000245"/>
    </source>
</evidence>
<dbReference type="PANTHER" id="PTHR30050">
    <property type="entry name" value="CHROMOSOMAL REPLICATION INITIATOR PROTEIN DNAA"/>
    <property type="match status" value="1"/>
</dbReference>
<dbReference type="Proteomes" id="UP000000245">
    <property type="component" value="Chromosome"/>
</dbReference>
<dbReference type="GO" id="GO:0003688">
    <property type="term" value="F:DNA replication origin binding"/>
    <property type="evidence" value="ECO:0007669"/>
    <property type="project" value="TreeGrafter"/>
</dbReference>
<dbReference type="STRING" id="349163.Acry_2535"/>
<dbReference type="Gene3D" id="3.40.50.300">
    <property type="entry name" value="P-loop containing nucleotide triphosphate hydrolases"/>
    <property type="match status" value="1"/>
</dbReference>
<name>A5G1J4_ACICJ</name>